<reference evidence="1" key="1">
    <citation type="journal article" date="2021" name="Environ. Microbiol.">
        <title>Gene family expansions and transcriptome signatures uncover fungal adaptations to wood decay.</title>
        <authorList>
            <person name="Hage H."/>
            <person name="Miyauchi S."/>
            <person name="Viragh M."/>
            <person name="Drula E."/>
            <person name="Min B."/>
            <person name="Chaduli D."/>
            <person name="Navarro D."/>
            <person name="Favel A."/>
            <person name="Norest M."/>
            <person name="Lesage-Meessen L."/>
            <person name="Balint B."/>
            <person name="Merenyi Z."/>
            <person name="de Eugenio L."/>
            <person name="Morin E."/>
            <person name="Martinez A.T."/>
            <person name="Baldrian P."/>
            <person name="Stursova M."/>
            <person name="Martinez M.J."/>
            <person name="Novotny C."/>
            <person name="Magnuson J.K."/>
            <person name="Spatafora J.W."/>
            <person name="Maurice S."/>
            <person name="Pangilinan J."/>
            <person name="Andreopoulos W."/>
            <person name="LaButti K."/>
            <person name="Hundley H."/>
            <person name="Na H."/>
            <person name="Kuo A."/>
            <person name="Barry K."/>
            <person name="Lipzen A."/>
            <person name="Henrissat B."/>
            <person name="Riley R."/>
            <person name="Ahrendt S."/>
            <person name="Nagy L.G."/>
            <person name="Grigoriev I.V."/>
            <person name="Martin F."/>
            <person name="Rosso M.N."/>
        </authorList>
    </citation>
    <scope>NUCLEOTIDE SEQUENCE</scope>
    <source>
        <strain evidence="1">CBS 384.51</strain>
    </source>
</reference>
<dbReference type="Proteomes" id="UP001055072">
    <property type="component" value="Unassembled WGS sequence"/>
</dbReference>
<dbReference type="EMBL" id="MU274917">
    <property type="protein sequence ID" value="KAI0087583.1"/>
    <property type="molecule type" value="Genomic_DNA"/>
</dbReference>
<comment type="caution">
    <text evidence="1">The sequence shown here is derived from an EMBL/GenBank/DDBJ whole genome shotgun (WGS) entry which is preliminary data.</text>
</comment>
<evidence type="ECO:0000313" key="1">
    <source>
        <dbReference type="EMBL" id="KAI0087583.1"/>
    </source>
</evidence>
<protein>
    <submittedName>
        <fullName evidence="1">Uncharacterized protein</fullName>
    </submittedName>
</protein>
<evidence type="ECO:0000313" key="2">
    <source>
        <dbReference type="Proteomes" id="UP001055072"/>
    </source>
</evidence>
<accession>A0ACB8TZR2</accession>
<sequence length="136" mass="15388">MTHAERCEAVRHCRWVDEVVPDAPWVIDQVFLDKYHIDYVAHDADPYGSAGHDDVYAFCKIQGKFLPTRRTPGISTSDLLARLVSGYRHRVFDKKLAKMGRGELMAEGSDWDESRAGSREESRVQSRAESPDGVAH</sequence>
<gene>
    <name evidence="1" type="ORF">BDY19DRAFT_986018</name>
</gene>
<keyword evidence="2" id="KW-1185">Reference proteome</keyword>
<proteinExistence type="predicted"/>
<name>A0ACB8TZR2_9APHY</name>
<organism evidence="1 2">
    <name type="scientific">Irpex rosettiformis</name>
    <dbReference type="NCBI Taxonomy" id="378272"/>
    <lineage>
        <taxon>Eukaryota</taxon>
        <taxon>Fungi</taxon>
        <taxon>Dikarya</taxon>
        <taxon>Basidiomycota</taxon>
        <taxon>Agaricomycotina</taxon>
        <taxon>Agaricomycetes</taxon>
        <taxon>Polyporales</taxon>
        <taxon>Irpicaceae</taxon>
        <taxon>Irpex</taxon>
    </lineage>
</organism>